<feature type="transmembrane region" description="Helical" evidence="8">
    <location>
        <begin position="121"/>
        <end position="139"/>
    </location>
</feature>
<evidence type="ECO:0000256" key="2">
    <source>
        <dbReference type="ARBA" id="ARBA00008566"/>
    </source>
</evidence>
<dbReference type="PANTHER" id="PTHR31686">
    <property type="match status" value="1"/>
</dbReference>
<feature type="transmembrane region" description="Helical" evidence="8">
    <location>
        <begin position="219"/>
        <end position="242"/>
    </location>
</feature>
<keyword evidence="7 8" id="KW-0472">Membrane</keyword>
<comment type="similarity">
    <text evidence="2">Belongs to the tellurite-resistance/dicarboxylate transporter (TDT) family.</text>
</comment>
<dbReference type="Pfam" id="PF03595">
    <property type="entry name" value="SLAC1"/>
    <property type="match status" value="1"/>
</dbReference>
<keyword evidence="4" id="KW-1003">Cell membrane</keyword>
<dbReference type="PANTHER" id="PTHR31686:SF1">
    <property type="entry name" value="SULFITE EFFLUX PUMP SSU1"/>
    <property type="match status" value="1"/>
</dbReference>
<name>A0ABZ2PGC6_9NOCA</name>
<gene>
    <name evidence="9" type="ORF">WDS16_23540</name>
</gene>
<evidence type="ECO:0000256" key="4">
    <source>
        <dbReference type="ARBA" id="ARBA00022475"/>
    </source>
</evidence>
<accession>A0ABZ2PGC6</accession>
<dbReference type="Gene3D" id="1.50.10.150">
    <property type="entry name" value="Voltage-dependent anion channel"/>
    <property type="match status" value="1"/>
</dbReference>
<reference evidence="9 10" key="1">
    <citation type="submission" date="2024-03" db="EMBL/GenBank/DDBJ databases">
        <title>Natural products discovery in diverse microorganisms through a two-stage MS feature dereplication strategy.</title>
        <authorList>
            <person name="Zhang R."/>
        </authorList>
    </citation>
    <scope>NUCLEOTIDE SEQUENCE [LARGE SCALE GENOMIC DNA]</scope>
    <source>
        <strain evidence="9 10">18930</strain>
    </source>
</reference>
<dbReference type="EMBL" id="CP147846">
    <property type="protein sequence ID" value="WXG68146.1"/>
    <property type="molecule type" value="Genomic_DNA"/>
</dbReference>
<dbReference type="InterPro" id="IPR051629">
    <property type="entry name" value="Sulfite_efflux_TDT"/>
</dbReference>
<feature type="transmembrane region" description="Helical" evidence="8">
    <location>
        <begin position="366"/>
        <end position="385"/>
    </location>
</feature>
<keyword evidence="3" id="KW-0813">Transport</keyword>
<evidence type="ECO:0000313" key="9">
    <source>
        <dbReference type="EMBL" id="WXG68146.1"/>
    </source>
</evidence>
<sequence>MATQVRTIYRPGLTGTIVDSMVQTLPTRGPRLLQSELHRPGRVFEHITPNWFASVMGTGIVATAGATLPVHVPGLHAFATVVWLIASTALVALSVAFLVHWVRHRRNARAALHDPVMVQFYGAPPMALLTVGAGTMLLGKDLIGAGAATTVFAVLWSAGTVLGLITSVAVPYSMITRPSDGQTRPLPAWLMPVVPPMVSASTGALLLPHIAEGQWRLTMLGACYAMFGLSLLIGIMTMTLIYGQLLGGGAPPVQAAPTVWITLGLIGQSITAANLLGADAALVFVGPDSGVGPDNAVATGLEIFGIVYGFIMGGLGFLMFCLALALTVHSSRRGLSFSLTWWSFTFPVGTCVTGAAALAAATGSTALVGLAAVLYVLLLAAWVTVATRTAHGSLRGELLG</sequence>
<evidence type="ECO:0000256" key="6">
    <source>
        <dbReference type="ARBA" id="ARBA00022989"/>
    </source>
</evidence>
<keyword evidence="5 8" id="KW-0812">Transmembrane</keyword>
<feature type="transmembrane region" description="Helical" evidence="8">
    <location>
        <begin position="339"/>
        <end position="360"/>
    </location>
</feature>
<evidence type="ECO:0000313" key="10">
    <source>
        <dbReference type="Proteomes" id="UP001432000"/>
    </source>
</evidence>
<dbReference type="InterPro" id="IPR004695">
    <property type="entry name" value="SLAC1/Mae1/Ssu1/TehA"/>
</dbReference>
<dbReference type="CDD" id="cd09320">
    <property type="entry name" value="TDT_like_2"/>
    <property type="match status" value="1"/>
</dbReference>
<comment type="subcellular location">
    <subcellularLocation>
        <location evidence="1">Cell membrane</location>
        <topology evidence="1">Multi-pass membrane protein</topology>
    </subcellularLocation>
</comment>
<feature type="transmembrane region" description="Helical" evidence="8">
    <location>
        <begin position="151"/>
        <end position="174"/>
    </location>
</feature>
<evidence type="ECO:0000256" key="5">
    <source>
        <dbReference type="ARBA" id="ARBA00022692"/>
    </source>
</evidence>
<keyword evidence="10" id="KW-1185">Reference proteome</keyword>
<dbReference type="InterPro" id="IPR038665">
    <property type="entry name" value="Voltage-dep_anion_channel_sf"/>
</dbReference>
<protein>
    <submittedName>
        <fullName evidence="9">TDT family transporter</fullName>
    </submittedName>
</protein>
<evidence type="ECO:0000256" key="7">
    <source>
        <dbReference type="ARBA" id="ARBA00023136"/>
    </source>
</evidence>
<feature type="transmembrane region" description="Helical" evidence="8">
    <location>
        <begin position="51"/>
        <end position="70"/>
    </location>
</feature>
<evidence type="ECO:0000256" key="1">
    <source>
        <dbReference type="ARBA" id="ARBA00004651"/>
    </source>
</evidence>
<organism evidence="9 10">
    <name type="scientific">Rhodococcus sovatensis</name>
    <dbReference type="NCBI Taxonomy" id="1805840"/>
    <lineage>
        <taxon>Bacteria</taxon>
        <taxon>Bacillati</taxon>
        <taxon>Actinomycetota</taxon>
        <taxon>Actinomycetes</taxon>
        <taxon>Mycobacteriales</taxon>
        <taxon>Nocardiaceae</taxon>
        <taxon>Rhodococcus</taxon>
    </lineage>
</organism>
<evidence type="ECO:0000256" key="3">
    <source>
        <dbReference type="ARBA" id="ARBA00022448"/>
    </source>
</evidence>
<feature type="transmembrane region" description="Helical" evidence="8">
    <location>
        <begin position="77"/>
        <end position="101"/>
    </location>
</feature>
<keyword evidence="6 8" id="KW-1133">Transmembrane helix</keyword>
<feature type="transmembrane region" description="Helical" evidence="8">
    <location>
        <begin position="303"/>
        <end position="327"/>
    </location>
</feature>
<dbReference type="Proteomes" id="UP001432000">
    <property type="component" value="Chromosome"/>
</dbReference>
<proteinExistence type="inferred from homology"/>
<evidence type="ECO:0000256" key="8">
    <source>
        <dbReference type="SAM" id="Phobius"/>
    </source>
</evidence>